<dbReference type="EMBL" id="VSSQ01001682">
    <property type="protein sequence ID" value="MPM10353.1"/>
    <property type="molecule type" value="Genomic_DNA"/>
</dbReference>
<dbReference type="PANTHER" id="PTHR43649">
    <property type="entry name" value="ARABINOSE-BINDING PROTEIN-RELATED"/>
    <property type="match status" value="1"/>
</dbReference>
<dbReference type="InterPro" id="IPR050490">
    <property type="entry name" value="Bact_solute-bd_prot1"/>
</dbReference>
<dbReference type="Gene3D" id="3.40.190.10">
    <property type="entry name" value="Periplasmic binding protein-like II"/>
    <property type="match status" value="2"/>
</dbReference>
<proteinExistence type="predicted"/>
<gene>
    <name evidence="2" type="ORF">SDC9_56684</name>
</gene>
<dbReference type="SUPFAM" id="SSF53850">
    <property type="entry name" value="Periplasmic binding protein-like II"/>
    <property type="match status" value="1"/>
</dbReference>
<accession>A0A644X7U0</accession>
<dbReference type="AlphaFoldDB" id="A0A644X7U0"/>
<evidence type="ECO:0000256" key="1">
    <source>
        <dbReference type="SAM" id="MobiDB-lite"/>
    </source>
</evidence>
<feature type="compositionally biased region" description="Low complexity" evidence="1">
    <location>
        <begin position="33"/>
        <end position="48"/>
    </location>
</feature>
<evidence type="ECO:0000313" key="2">
    <source>
        <dbReference type="EMBL" id="MPM10353.1"/>
    </source>
</evidence>
<reference evidence="2" key="1">
    <citation type="submission" date="2019-08" db="EMBL/GenBank/DDBJ databases">
        <authorList>
            <person name="Kucharzyk K."/>
            <person name="Murdoch R.W."/>
            <person name="Higgins S."/>
            <person name="Loffler F."/>
        </authorList>
    </citation>
    <scope>NUCLEOTIDE SEQUENCE</scope>
</reference>
<dbReference type="PROSITE" id="PS51257">
    <property type="entry name" value="PROKAR_LIPOPROTEIN"/>
    <property type="match status" value="1"/>
</dbReference>
<organism evidence="2">
    <name type="scientific">bioreactor metagenome</name>
    <dbReference type="NCBI Taxonomy" id="1076179"/>
    <lineage>
        <taxon>unclassified sequences</taxon>
        <taxon>metagenomes</taxon>
        <taxon>ecological metagenomes</taxon>
    </lineage>
</organism>
<dbReference type="PANTHER" id="PTHR43649:SF12">
    <property type="entry name" value="DIACETYLCHITOBIOSE BINDING PROTEIN DASA"/>
    <property type="match status" value="1"/>
</dbReference>
<comment type="caution">
    <text evidence="2">The sequence shown here is derived from an EMBL/GenBank/DDBJ whole genome shotgun (WGS) entry which is preliminary data.</text>
</comment>
<name>A0A644X7U0_9ZZZZ</name>
<protein>
    <recommendedName>
        <fullName evidence="3">DUF3502 domain-containing protein</fullName>
    </recommendedName>
</protein>
<sequence length="578" mass="62739">MKKFLALLLVVVLACTSLACKAAPAAEPTQSDATASEAVEATEPVAETNADRETVNIRFSQFGNSIDDVDGMANDPIKQSIESAVNVTLEYDTGTDGFDDRMQTELYTGGAPDLFPTWGETDKITKWVSEDLVYNLSDIVNASPDRYPTLYKIMNSAEYKMYNKLYTGDENNAYAIYSIAAFADPAYAGISVYNQAILDAVNGGAVPQTVDEFLAYASAAGQNSYVGWWPRNDKLTNWSEIDKTIAAPQGTSILAPNGDVWNGFVLSGDLGTDTEHWTLATTSDASKEVVKQLAALYATGGLDSGIGVKSDFDDAYADFGLGKIGAMNFGFGYPGQFRDFYKECWLAANPDAQMSDLTLGVALTDEGNYGHTYTTGTWVGAHYFIPTSCAYPERVLDLVEYLASTAGQDLLHNTTNYVYNDAQGVDFWNAATAPYGYGDGRCKYVWFSYLFSGTEYEVDFANNDWWTAVSSPIDNSNSWATDQDKALVDYAKSVLAGYTSQAVTKLPAYYGLIVLPAEAADIRTALQEITNQYLTQMLGGQLDIETAWPEYVAAYETAGAASLETMVNDAIATARAAQ</sequence>
<feature type="region of interest" description="Disordered" evidence="1">
    <location>
        <begin position="26"/>
        <end position="50"/>
    </location>
</feature>
<evidence type="ECO:0008006" key="3">
    <source>
        <dbReference type="Google" id="ProtNLM"/>
    </source>
</evidence>